<evidence type="ECO:0000259" key="8">
    <source>
        <dbReference type="Pfam" id="PF01416"/>
    </source>
</evidence>
<dbReference type="HAMAP" id="MF_00171">
    <property type="entry name" value="TruA"/>
    <property type="match status" value="1"/>
</dbReference>
<accession>A0A2T0M8Q3</accession>
<evidence type="ECO:0000256" key="2">
    <source>
        <dbReference type="ARBA" id="ARBA00022694"/>
    </source>
</evidence>
<dbReference type="Proteomes" id="UP000237640">
    <property type="component" value="Unassembled WGS sequence"/>
</dbReference>
<dbReference type="Gene3D" id="3.30.70.660">
    <property type="entry name" value="Pseudouridine synthase I, catalytic domain, C-terminal subdomain"/>
    <property type="match status" value="1"/>
</dbReference>
<keyword evidence="10" id="KW-1185">Reference proteome</keyword>
<evidence type="ECO:0000256" key="6">
    <source>
        <dbReference type="PIRSR" id="PIRSR001430-2"/>
    </source>
</evidence>
<dbReference type="SUPFAM" id="SSF55120">
    <property type="entry name" value="Pseudouridine synthase"/>
    <property type="match status" value="1"/>
</dbReference>
<evidence type="ECO:0000256" key="1">
    <source>
        <dbReference type="ARBA" id="ARBA00009375"/>
    </source>
</evidence>
<keyword evidence="2 4" id="KW-0819">tRNA processing</keyword>
<evidence type="ECO:0000256" key="4">
    <source>
        <dbReference type="HAMAP-Rule" id="MF_00171"/>
    </source>
</evidence>
<comment type="function">
    <text evidence="4">Formation of pseudouridine at positions 38, 39 and 40 in the anticodon stem and loop of transfer RNAs.</text>
</comment>
<dbReference type="InterPro" id="IPR020094">
    <property type="entry name" value="TruA/RsuA/RluB/E/F_N"/>
</dbReference>
<feature type="active site" description="Nucleophile" evidence="4 5">
    <location>
        <position position="76"/>
    </location>
</feature>
<comment type="subunit">
    <text evidence="4">Homodimer.</text>
</comment>
<dbReference type="EC" id="5.4.99.12" evidence="4"/>
<feature type="domain" description="Pseudouridine synthase I TruA alpha/beta" evidence="8">
    <location>
        <begin position="172"/>
        <end position="267"/>
    </location>
</feature>
<evidence type="ECO:0000256" key="3">
    <source>
        <dbReference type="ARBA" id="ARBA00023235"/>
    </source>
</evidence>
<protein>
    <recommendedName>
        <fullName evidence="4">tRNA pseudouridine synthase A</fullName>
        <ecNumber evidence="4">5.4.99.12</ecNumber>
    </recommendedName>
    <alternativeName>
        <fullName evidence="4">tRNA pseudouridine(38-40) synthase</fullName>
    </alternativeName>
    <alternativeName>
        <fullName evidence="4">tRNA pseudouridylate synthase I</fullName>
    </alternativeName>
    <alternativeName>
        <fullName evidence="4">tRNA-uridine isomerase I</fullName>
    </alternativeName>
</protein>
<dbReference type="GO" id="GO:0160147">
    <property type="term" value="F:tRNA pseudouridine(38-40) synthase activity"/>
    <property type="evidence" value="ECO:0007669"/>
    <property type="project" value="UniProtKB-EC"/>
</dbReference>
<keyword evidence="3 4" id="KW-0413">Isomerase</keyword>
<comment type="catalytic activity">
    <reaction evidence="4 7">
        <text>uridine(38/39/40) in tRNA = pseudouridine(38/39/40) in tRNA</text>
        <dbReference type="Rhea" id="RHEA:22376"/>
        <dbReference type="Rhea" id="RHEA-COMP:10085"/>
        <dbReference type="Rhea" id="RHEA-COMP:10087"/>
        <dbReference type="ChEBI" id="CHEBI:65314"/>
        <dbReference type="ChEBI" id="CHEBI:65315"/>
        <dbReference type="EC" id="5.4.99.12"/>
    </reaction>
</comment>
<feature type="domain" description="Pseudouridine synthase I TruA alpha/beta" evidence="8">
    <location>
        <begin position="33"/>
        <end position="128"/>
    </location>
</feature>
<dbReference type="FunFam" id="3.30.70.580:FF:000001">
    <property type="entry name" value="tRNA pseudouridine synthase A"/>
    <property type="match status" value="1"/>
</dbReference>
<dbReference type="InterPro" id="IPR020095">
    <property type="entry name" value="PsdUridine_synth_TruA_C"/>
</dbReference>
<evidence type="ECO:0000256" key="7">
    <source>
        <dbReference type="RuleBase" id="RU003792"/>
    </source>
</evidence>
<dbReference type="GO" id="GO:0031119">
    <property type="term" value="P:tRNA pseudouridine synthesis"/>
    <property type="evidence" value="ECO:0007669"/>
    <property type="project" value="UniProtKB-UniRule"/>
</dbReference>
<dbReference type="NCBIfam" id="TIGR00071">
    <property type="entry name" value="hisT_truA"/>
    <property type="match status" value="1"/>
</dbReference>
<dbReference type="Gene3D" id="3.30.70.580">
    <property type="entry name" value="Pseudouridine synthase I, catalytic domain, N-terminal subdomain"/>
    <property type="match status" value="1"/>
</dbReference>
<dbReference type="CDD" id="cd02570">
    <property type="entry name" value="PseudoU_synth_EcTruA"/>
    <property type="match status" value="1"/>
</dbReference>
<comment type="caution">
    <text evidence="9">The sequence shown here is derived from an EMBL/GenBank/DDBJ whole genome shotgun (WGS) entry which is preliminary data.</text>
</comment>
<dbReference type="PANTHER" id="PTHR11142:SF0">
    <property type="entry name" value="TRNA PSEUDOURIDINE SYNTHASE-LIKE 1"/>
    <property type="match status" value="1"/>
</dbReference>
<comment type="caution">
    <text evidence="4">Lacks conserved residue(s) required for the propagation of feature annotation.</text>
</comment>
<evidence type="ECO:0000256" key="5">
    <source>
        <dbReference type="PIRSR" id="PIRSR001430-1"/>
    </source>
</evidence>
<dbReference type="AlphaFoldDB" id="A0A2T0M8Q3"/>
<comment type="similarity">
    <text evidence="1 4 7">Belongs to the tRNA pseudouridine synthase TruA family.</text>
</comment>
<gene>
    <name evidence="4" type="primary">truA</name>
    <name evidence="9" type="ORF">CLV81_2310</name>
</gene>
<dbReference type="InterPro" id="IPR020097">
    <property type="entry name" value="PsdUridine_synth_TruA_a/b_dom"/>
</dbReference>
<evidence type="ECO:0000313" key="10">
    <source>
        <dbReference type="Proteomes" id="UP000237640"/>
    </source>
</evidence>
<dbReference type="GO" id="GO:0003723">
    <property type="term" value="F:RNA binding"/>
    <property type="evidence" value="ECO:0007669"/>
    <property type="project" value="InterPro"/>
</dbReference>
<sequence length="272" mass="30968">MLKSLLVTTAVQDSTIFNVLKVQDSLRYFIRFSYFGKNYHGWQRQPNAITVQEVLEDCMSTLLREPIEVVGAGRTDTGVHAKEMFAHFDVESIQDSGELIHRMNAFLPEDIAIRDISPVESDAHARFNAVERTYEYWVVQEKAPFYSDFAHFVKQDLDIGAMNEAASIFLKHSDFESFSKSNTDVKTFICDIRKAEWSTEVDKLVFTISADRFLRNMVRAIVGTLLEVGMGKRKPAEMKEILKSKSRSEAGVSVPAKGLYLTQVLYPENIYA</sequence>
<dbReference type="EMBL" id="PVYX01000002">
    <property type="protein sequence ID" value="PRX53917.1"/>
    <property type="molecule type" value="Genomic_DNA"/>
</dbReference>
<dbReference type="InterPro" id="IPR001406">
    <property type="entry name" value="PsdUridine_synth_TruA"/>
</dbReference>
<dbReference type="Pfam" id="PF01416">
    <property type="entry name" value="PseudoU_synth_1"/>
    <property type="match status" value="2"/>
</dbReference>
<organism evidence="9 10">
    <name type="scientific">Flagellimonas meridianipacifica</name>
    <dbReference type="NCBI Taxonomy" id="1080225"/>
    <lineage>
        <taxon>Bacteria</taxon>
        <taxon>Pseudomonadati</taxon>
        <taxon>Bacteroidota</taxon>
        <taxon>Flavobacteriia</taxon>
        <taxon>Flavobacteriales</taxon>
        <taxon>Flavobacteriaceae</taxon>
        <taxon>Flagellimonas</taxon>
    </lineage>
</organism>
<reference evidence="9 10" key="1">
    <citation type="submission" date="2018-03" db="EMBL/GenBank/DDBJ databases">
        <title>Genomic Encyclopedia of Archaeal and Bacterial Type Strains, Phase II (KMG-II): from individual species to whole genera.</title>
        <authorList>
            <person name="Goeker M."/>
        </authorList>
    </citation>
    <scope>NUCLEOTIDE SEQUENCE [LARGE SCALE GENOMIC DNA]</scope>
    <source>
        <strain evidence="9 10">DSM 25027</strain>
    </source>
</reference>
<name>A0A2T0M8Q3_9FLAO</name>
<dbReference type="InterPro" id="IPR020103">
    <property type="entry name" value="PsdUridine_synth_cat_dom_sf"/>
</dbReference>
<dbReference type="PIRSF" id="PIRSF001430">
    <property type="entry name" value="tRNA_psdUrid_synth"/>
    <property type="match status" value="1"/>
</dbReference>
<evidence type="ECO:0000313" key="9">
    <source>
        <dbReference type="EMBL" id="PRX53917.1"/>
    </source>
</evidence>
<dbReference type="PANTHER" id="PTHR11142">
    <property type="entry name" value="PSEUDOURIDYLATE SYNTHASE"/>
    <property type="match status" value="1"/>
</dbReference>
<feature type="binding site" evidence="4 6">
    <location>
        <position position="134"/>
    </location>
    <ligand>
        <name>substrate</name>
    </ligand>
</feature>
<proteinExistence type="inferred from homology"/>